<evidence type="ECO:0000256" key="9">
    <source>
        <dbReference type="ARBA" id="ARBA00047944"/>
    </source>
</evidence>
<dbReference type="SUPFAM" id="SSF75217">
    <property type="entry name" value="alpha/beta knot"/>
    <property type="match status" value="1"/>
</dbReference>
<dbReference type="PANTHER" id="PTHR30027:SF3">
    <property type="entry name" value="16S RRNA (URACIL(1498)-N(3))-METHYLTRANSFERASE"/>
    <property type="match status" value="1"/>
</dbReference>
<name>F4LLL8_TREBD</name>
<accession>F4LLL8</accession>
<dbReference type="eggNOG" id="COG1385">
    <property type="taxonomic scope" value="Bacteria"/>
</dbReference>
<proteinExistence type="inferred from homology"/>
<dbReference type="RefSeq" id="WP_013759363.1">
    <property type="nucleotide sequence ID" value="NC_015500.1"/>
</dbReference>
<dbReference type="Proteomes" id="UP000006546">
    <property type="component" value="Chromosome"/>
</dbReference>
<dbReference type="EMBL" id="CP002696">
    <property type="protein sequence ID" value="AEE17662.1"/>
    <property type="molecule type" value="Genomic_DNA"/>
</dbReference>
<evidence type="ECO:0000256" key="2">
    <source>
        <dbReference type="ARBA" id="ARBA00005528"/>
    </source>
</evidence>
<comment type="function">
    <text evidence="8 10">Specifically methylates the N3 position of the uracil ring of uridine 1498 (m3U1498) in 16S rRNA. Acts on the fully assembled 30S ribosomal subunit.</text>
</comment>
<evidence type="ECO:0000256" key="4">
    <source>
        <dbReference type="ARBA" id="ARBA00022552"/>
    </source>
</evidence>
<comment type="similarity">
    <text evidence="2 10">Belongs to the RNA methyltransferase RsmE family.</text>
</comment>
<gene>
    <name evidence="12" type="ordered locus">Trebr_2253</name>
</gene>
<keyword evidence="7 10" id="KW-0949">S-adenosyl-L-methionine</keyword>
<comment type="catalytic activity">
    <reaction evidence="9 10">
        <text>uridine(1498) in 16S rRNA + S-adenosyl-L-methionine = N(3)-methyluridine(1498) in 16S rRNA + S-adenosyl-L-homocysteine + H(+)</text>
        <dbReference type="Rhea" id="RHEA:42920"/>
        <dbReference type="Rhea" id="RHEA-COMP:10283"/>
        <dbReference type="Rhea" id="RHEA-COMP:10284"/>
        <dbReference type="ChEBI" id="CHEBI:15378"/>
        <dbReference type="ChEBI" id="CHEBI:57856"/>
        <dbReference type="ChEBI" id="CHEBI:59789"/>
        <dbReference type="ChEBI" id="CHEBI:65315"/>
        <dbReference type="ChEBI" id="CHEBI:74502"/>
        <dbReference type="EC" id="2.1.1.193"/>
    </reaction>
</comment>
<sequence length="286" mass="30728">MRQFIAPSEPDPRGRITVTGKDFRYLRNVLRLQPDDTLDVRLSGGELCRMRVAEVKAAGSALVLERCGARSEGARATAETGVPAGAIEGADGGVRAPLWLFQFMPKAQKMDLIVRQAAETGVAVIVPVRGARSQKSDCIERRERWQRIVREARQQSGSPVETTVAEPLDLDGALRLWSGRCGARPCAVALYEESAGCLPLHSCAARMCASGTSEKPTAPCTAAALAVGCEGGLSPDEIDVLQRAGFAPVHFDTNILRTETAALYGIAALQTILTEYTSWRQSGFPC</sequence>
<evidence type="ECO:0000256" key="10">
    <source>
        <dbReference type="PIRNR" id="PIRNR015601"/>
    </source>
</evidence>
<dbReference type="AlphaFoldDB" id="F4LLL8"/>
<dbReference type="PIRSF" id="PIRSF015601">
    <property type="entry name" value="MTase_slr0722"/>
    <property type="match status" value="1"/>
</dbReference>
<dbReference type="InterPro" id="IPR006700">
    <property type="entry name" value="RsmE"/>
</dbReference>
<dbReference type="NCBIfam" id="TIGR00046">
    <property type="entry name" value="RsmE family RNA methyltransferase"/>
    <property type="match status" value="1"/>
</dbReference>
<keyword evidence="3 10" id="KW-0963">Cytoplasm</keyword>
<keyword evidence="13" id="KW-1185">Reference proteome</keyword>
<evidence type="ECO:0000256" key="1">
    <source>
        <dbReference type="ARBA" id="ARBA00004496"/>
    </source>
</evidence>
<dbReference type="EC" id="2.1.1.193" evidence="10"/>
<evidence type="ECO:0000313" key="13">
    <source>
        <dbReference type="Proteomes" id="UP000006546"/>
    </source>
</evidence>
<feature type="domain" description="Ribosomal RNA small subunit methyltransferase E methyltransferase" evidence="11">
    <location>
        <begin position="97"/>
        <end position="270"/>
    </location>
</feature>
<evidence type="ECO:0000256" key="8">
    <source>
        <dbReference type="ARBA" id="ARBA00025699"/>
    </source>
</evidence>
<dbReference type="InterPro" id="IPR029028">
    <property type="entry name" value="Alpha/beta_knot_MTases"/>
</dbReference>
<evidence type="ECO:0000256" key="7">
    <source>
        <dbReference type="ARBA" id="ARBA00022691"/>
    </source>
</evidence>
<keyword evidence="6 10" id="KW-0808">Transferase</keyword>
<keyword evidence="4 10" id="KW-0698">rRNA processing</keyword>
<dbReference type="GO" id="GO:0070475">
    <property type="term" value="P:rRNA base methylation"/>
    <property type="evidence" value="ECO:0007669"/>
    <property type="project" value="TreeGrafter"/>
</dbReference>
<evidence type="ECO:0000256" key="3">
    <source>
        <dbReference type="ARBA" id="ARBA00022490"/>
    </source>
</evidence>
<dbReference type="PANTHER" id="PTHR30027">
    <property type="entry name" value="RIBOSOMAL RNA SMALL SUBUNIT METHYLTRANSFERASE E"/>
    <property type="match status" value="1"/>
</dbReference>
<dbReference type="HOGENOM" id="CLU_067442_3_0_12"/>
<dbReference type="InterPro" id="IPR029026">
    <property type="entry name" value="tRNA_m1G_MTases_N"/>
</dbReference>
<evidence type="ECO:0000259" key="11">
    <source>
        <dbReference type="Pfam" id="PF04452"/>
    </source>
</evidence>
<dbReference type="InterPro" id="IPR046886">
    <property type="entry name" value="RsmE_MTase_dom"/>
</dbReference>
<reference evidence="13" key="1">
    <citation type="submission" date="2011-04" db="EMBL/GenBank/DDBJ databases">
        <title>The complete genome of Treponema brennaborense DSM 12168.</title>
        <authorList>
            <person name="Lucas S."/>
            <person name="Han J."/>
            <person name="Lapidus A."/>
            <person name="Bruce D."/>
            <person name="Goodwin L."/>
            <person name="Pitluck S."/>
            <person name="Peters L."/>
            <person name="Kyrpides N."/>
            <person name="Mavromatis K."/>
            <person name="Ivanova N."/>
            <person name="Mikhailova N."/>
            <person name="Pagani I."/>
            <person name="Teshima H."/>
            <person name="Detter J.C."/>
            <person name="Tapia R."/>
            <person name="Han C."/>
            <person name="Land M."/>
            <person name="Hauser L."/>
            <person name="Markowitz V."/>
            <person name="Cheng J.-F."/>
            <person name="Hugenholtz P."/>
            <person name="Woyke T."/>
            <person name="Wu D."/>
            <person name="Gronow S."/>
            <person name="Wellnitz S."/>
            <person name="Brambilla E."/>
            <person name="Klenk H.-P."/>
            <person name="Eisen J.A."/>
        </authorList>
    </citation>
    <scope>NUCLEOTIDE SEQUENCE [LARGE SCALE GENOMIC DNA]</scope>
    <source>
        <strain evidence="13">DSM 12168 / CIP 105900 / DD5/3</strain>
    </source>
</reference>
<dbReference type="STRING" id="906968.Trebr_2253"/>
<dbReference type="Pfam" id="PF04452">
    <property type="entry name" value="Methyltrans_RNA"/>
    <property type="match status" value="1"/>
</dbReference>
<comment type="subcellular location">
    <subcellularLocation>
        <location evidence="1 10">Cytoplasm</location>
    </subcellularLocation>
</comment>
<organism evidence="12 13">
    <name type="scientific">Treponema brennaborense (strain DSM 12168 / CIP 105900 / DD5/3)</name>
    <dbReference type="NCBI Taxonomy" id="906968"/>
    <lineage>
        <taxon>Bacteria</taxon>
        <taxon>Pseudomonadati</taxon>
        <taxon>Spirochaetota</taxon>
        <taxon>Spirochaetia</taxon>
        <taxon>Spirochaetales</taxon>
        <taxon>Treponemataceae</taxon>
        <taxon>Treponema</taxon>
    </lineage>
</organism>
<evidence type="ECO:0000256" key="5">
    <source>
        <dbReference type="ARBA" id="ARBA00022603"/>
    </source>
</evidence>
<evidence type="ECO:0000313" key="12">
    <source>
        <dbReference type="EMBL" id="AEE17662.1"/>
    </source>
</evidence>
<dbReference type="Gene3D" id="3.40.1280.10">
    <property type="match status" value="1"/>
</dbReference>
<dbReference type="OrthoDB" id="9815641at2"/>
<evidence type="ECO:0000256" key="6">
    <source>
        <dbReference type="ARBA" id="ARBA00022679"/>
    </source>
</evidence>
<dbReference type="GO" id="GO:0005737">
    <property type="term" value="C:cytoplasm"/>
    <property type="evidence" value="ECO:0007669"/>
    <property type="project" value="UniProtKB-SubCell"/>
</dbReference>
<keyword evidence="5 10" id="KW-0489">Methyltransferase</keyword>
<dbReference type="KEGG" id="tbe:Trebr_2253"/>
<protein>
    <recommendedName>
        <fullName evidence="10">Ribosomal RNA small subunit methyltransferase E</fullName>
        <ecNumber evidence="10">2.1.1.193</ecNumber>
    </recommendedName>
</protein>
<dbReference type="GO" id="GO:0070042">
    <property type="term" value="F:rRNA (uridine-N3-)-methyltransferase activity"/>
    <property type="evidence" value="ECO:0007669"/>
    <property type="project" value="TreeGrafter"/>
</dbReference>
<dbReference type="CDD" id="cd18084">
    <property type="entry name" value="RsmE-like"/>
    <property type="match status" value="1"/>
</dbReference>